<dbReference type="Proteomes" id="UP000092177">
    <property type="component" value="Chromosome 3"/>
</dbReference>
<dbReference type="KEGG" id="chig:CH63R_03988"/>
<evidence type="ECO:0000256" key="1">
    <source>
        <dbReference type="SAM" id="MobiDB-lite"/>
    </source>
</evidence>
<evidence type="ECO:0000313" key="3">
    <source>
        <dbReference type="Proteomes" id="UP000092177"/>
    </source>
</evidence>
<sequence length="134" mass="14765">MSVRRTSFNTARVVTAFTLSRRAPSGGLPHDSDARPADLKVESARGVWRGDRRAGNICGNQGRARSDLHGPRTSPARDGVDKRPIKTERTRKSSQTGQLSFPRQEPLDRYPSKPKFRATPVSAAHAQQPKKHVG</sequence>
<dbReference type="AlphaFoldDB" id="A0A1B7YIA2"/>
<dbReference type="RefSeq" id="XP_018160209.1">
    <property type="nucleotide sequence ID" value="XM_018298963.1"/>
</dbReference>
<comment type="caution">
    <text evidence="2">The sequence shown here is derived from an EMBL/GenBank/DDBJ whole genome shotgun (WGS) entry which is preliminary data.</text>
</comment>
<gene>
    <name evidence="2" type="ORF">CH63R_03988</name>
</gene>
<keyword evidence="3" id="KW-1185">Reference proteome</keyword>
<dbReference type="EMBL" id="LTAN01000003">
    <property type="protein sequence ID" value="OBR11692.1"/>
    <property type="molecule type" value="Genomic_DNA"/>
</dbReference>
<feature type="compositionally biased region" description="Basic and acidic residues" evidence="1">
    <location>
        <begin position="78"/>
        <end position="91"/>
    </location>
</feature>
<dbReference type="GeneID" id="28863070"/>
<feature type="compositionally biased region" description="Basic and acidic residues" evidence="1">
    <location>
        <begin position="30"/>
        <end position="54"/>
    </location>
</feature>
<name>A0A1B7YIA2_COLHI</name>
<accession>A0A1B7YIA2</accession>
<reference evidence="3" key="1">
    <citation type="journal article" date="2017" name="BMC Genomics">
        <title>Gapless genome assembly of Colletotrichum higginsianum reveals chromosome structure and association of transposable elements with secondary metabolite gene clusters.</title>
        <authorList>
            <person name="Dallery J.-F."/>
            <person name="Lapalu N."/>
            <person name="Zampounis A."/>
            <person name="Pigne S."/>
            <person name="Luyten I."/>
            <person name="Amselem J."/>
            <person name="Wittenberg A.H.J."/>
            <person name="Zhou S."/>
            <person name="de Queiroz M.V."/>
            <person name="Robin G.P."/>
            <person name="Auger A."/>
            <person name="Hainaut M."/>
            <person name="Henrissat B."/>
            <person name="Kim K.-T."/>
            <person name="Lee Y.-H."/>
            <person name="Lespinet O."/>
            <person name="Schwartz D.C."/>
            <person name="Thon M.R."/>
            <person name="O'Connell R.J."/>
        </authorList>
    </citation>
    <scope>NUCLEOTIDE SEQUENCE [LARGE SCALE GENOMIC DNA]</scope>
    <source>
        <strain evidence="3">IMI 349063</strain>
    </source>
</reference>
<protein>
    <submittedName>
        <fullName evidence="2">Uncharacterized protein</fullName>
    </submittedName>
</protein>
<organism evidence="2 3">
    <name type="scientific">Colletotrichum higginsianum (strain IMI 349063)</name>
    <name type="common">Crucifer anthracnose fungus</name>
    <dbReference type="NCBI Taxonomy" id="759273"/>
    <lineage>
        <taxon>Eukaryota</taxon>
        <taxon>Fungi</taxon>
        <taxon>Dikarya</taxon>
        <taxon>Ascomycota</taxon>
        <taxon>Pezizomycotina</taxon>
        <taxon>Sordariomycetes</taxon>
        <taxon>Hypocreomycetidae</taxon>
        <taxon>Glomerellales</taxon>
        <taxon>Glomerellaceae</taxon>
        <taxon>Colletotrichum</taxon>
        <taxon>Colletotrichum destructivum species complex</taxon>
    </lineage>
</organism>
<evidence type="ECO:0000313" key="2">
    <source>
        <dbReference type="EMBL" id="OBR11692.1"/>
    </source>
</evidence>
<dbReference type="VEuPathDB" id="FungiDB:CH63R_03988"/>
<feature type="region of interest" description="Disordered" evidence="1">
    <location>
        <begin position="18"/>
        <end position="134"/>
    </location>
</feature>
<proteinExistence type="predicted"/>